<feature type="compositionally biased region" description="Polar residues" evidence="1">
    <location>
        <begin position="94"/>
        <end position="117"/>
    </location>
</feature>
<accession>A0A7J7H322</accession>
<dbReference type="PANTHER" id="PTHR37233">
    <property type="entry name" value="TRANSMEMBRANE PROTEIN"/>
    <property type="match status" value="1"/>
</dbReference>
<keyword evidence="2" id="KW-0812">Transmembrane</keyword>
<feature type="transmembrane region" description="Helical" evidence="2">
    <location>
        <begin position="216"/>
        <end position="238"/>
    </location>
</feature>
<dbReference type="Proteomes" id="UP000593564">
    <property type="component" value="Unassembled WGS sequence"/>
</dbReference>
<feature type="region of interest" description="Disordered" evidence="1">
    <location>
        <begin position="63"/>
        <end position="117"/>
    </location>
</feature>
<comment type="caution">
    <text evidence="3">The sequence shown here is derived from an EMBL/GenBank/DDBJ whole genome shotgun (WGS) entry which is preliminary data.</text>
</comment>
<organism evidence="3 4">
    <name type="scientific">Camellia sinensis</name>
    <name type="common">Tea plant</name>
    <name type="synonym">Thea sinensis</name>
    <dbReference type="NCBI Taxonomy" id="4442"/>
    <lineage>
        <taxon>Eukaryota</taxon>
        <taxon>Viridiplantae</taxon>
        <taxon>Streptophyta</taxon>
        <taxon>Embryophyta</taxon>
        <taxon>Tracheophyta</taxon>
        <taxon>Spermatophyta</taxon>
        <taxon>Magnoliopsida</taxon>
        <taxon>eudicotyledons</taxon>
        <taxon>Gunneridae</taxon>
        <taxon>Pentapetalae</taxon>
        <taxon>asterids</taxon>
        <taxon>Ericales</taxon>
        <taxon>Theaceae</taxon>
        <taxon>Camellia</taxon>
    </lineage>
</organism>
<dbReference type="EMBL" id="JACBKZ010000006">
    <property type="protein sequence ID" value="KAF5947373.1"/>
    <property type="molecule type" value="Genomic_DNA"/>
</dbReference>
<keyword evidence="2" id="KW-1133">Transmembrane helix</keyword>
<feature type="compositionally biased region" description="Basic and acidic residues" evidence="1">
    <location>
        <begin position="65"/>
        <end position="82"/>
    </location>
</feature>
<evidence type="ECO:0000256" key="2">
    <source>
        <dbReference type="SAM" id="Phobius"/>
    </source>
</evidence>
<proteinExistence type="predicted"/>
<gene>
    <name evidence="3" type="ORF">HYC85_013330</name>
</gene>
<dbReference type="PANTHER" id="PTHR37233:SF2">
    <property type="entry name" value="TRANSMEMBRANE PROTEIN"/>
    <property type="match status" value="1"/>
</dbReference>
<sequence>MEFAQNPPGSMANYLHAPRSGIGASLLKASHFTSPSGIVSLRTAKGKKWGVLLLVANGDDVATDISDKGSENAERSDSDDRSSAVTLPSLDSPIRNSQFQTSTETESGPQISEDVNGSVISKNASSVSLKSGLKRSPLTAREKLRAARVLSRYTESKASKASKSELGSNVLEALRESDRGKKKSRLPEAPTNLFDDSKRGMPKPGLTFEFPGGFDAFIILVSFVTISSLMFATTYIVWKVGAIHFNEY</sequence>
<dbReference type="AlphaFoldDB" id="A0A7J7H322"/>
<protein>
    <submittedName>
        <fullName evidence="3">Uncharacterized protein</fullName>
    </submittedName>
</protein>
<reference evidence="3 4" key="2">
    <citation type="submission" date="2020-07" db="EMBL/GenBank/DDBJ databases">
        <title>Genome assembly of wild tea tree DASZ reveals pedigree and selection history of tea varieties.</title>
        <authorList>
            <person name="Zhang W."/>
        </authorList>
    </citation>
    <scope>NUCLEOTIDE SEQUENCE [LARGE SCALE GENOMIC DNA]</scope>
    <source>
        <strain evidence="4">cv. G240</strain>
        <tissue evidence="3">Leaf</tissue>
    </source>
</reference>
<evidence type="ECO:0000313" key="4">
    <source>
        <dbReference type="Proteomes" id="UP000593564"/>
    </source>
</evidence>
<reference evidence="4" key="1">
    <citation type="journal article" date="2020" name="Nat. Commun.">
        <title>Genome assembly of wild tea tree DASZ reveals pedigree and selection history of tea varieties.</title>
        <authorList>
            <person name="Zhang W."/>
            <person name="Zhang Y."/>
            <person name="Qiu H."/>
            <person name="Guo Y."/>
            <person name="Wan H."/>
            <person name="Zhang X."/>
            <person name="Scossa F."/>
            <person name="Alseekh S."/>
            <person name="Zhang Q."/>
            <person name="Wang P."/>
            <person name="Xu L."/>
            <person name="Schmidt M.H."/>
            <person name="Jia X."/>
            <person name="Li D."/>
            <person name="Zhu A."/>
            <person name="Guo F."/>
            <person name="Chen W."/>
            <person name="Ni D."/>
            <person name="Usadel B."/>
            <person name="Fernie A.R."/>
            <person name="Wen W."/>
        </authorList>
    </citation>
    <scope>NUCLEOTIDE SEQUENCE [LARGE SCALE GENOMIC DNA]</scope>
    <source>
        <strain evidence="4">cv. G240</strain>
    </source>
</reference>
<feature type="region of interest" description="Disordered" evidence="1">
    <location>
        <begin position="172"/>
        <end position="198"/>
    </location>
</feature>
<keyword evidence="2" id="KW-0472">Membrane</keyword>
<keyword evidence="4" id="KW-1185">Reference proteome</keyword>
<evidence type="ECO:0000313" key="3">
    <source>
        <dbReference type="EMBL" id="KAF5947373.1"/>
    </source>
</evidence>
<dbReference type="GO" id="GO:0009535">
    <property type="term" value="C:chloroplast thylakoid membrane"/>
    <property type="evidence" value="ECO:0007669"/>
    <property type="project" value="TreeGrafter"/>
</dbReference>
<evidence type="ECO:0000256" key="1">
    <source>
        <dbReference type="SAM" id="MobiDB-lite"/>
    </source>
</evidence>
<name>A0A7J7H322_CAMSI</name>